<dbReference type="GO" id="GO:0000245">
    <property type="term" value="P:spliceosomal complex assembly"/>
    <property type="evidence" value="ECO:0007669"/>
    <property type="project" value="TreeGrafter"/>
</dbReference>
<evidence type="ECO:0000256" key="7">
    <source>
        <dbReference type="ARBA" id="ARBA00047899"/>
    </source>
</evidence>
<dbReference type="GO" id="GO:0005737">
    <property type="term" value="C:cytoplasm"/>
    <property type="evidence" value="ECO:0007669"/>
    <property type="project" value="TreeGrafter"/>
</dbReference>
<dbReference type="InterPro" id="IPR000719">
    <property type="entry name" value="Prot_kinase_dom"/>
</dbReference>
<evidence type="ECO:0000313" key="10">
    <source>
        <dbReference type="EMBL" id="PWY79022.1"/>
    </source>
</evidence>
<keyword evidence="3" id="KW-0808">Transferase</keyword>
<evidence type="ECO:0000259" key="9">
    <source>
        <dbReference type="SMART" id="SM00220"/>
    </source>
</evidence>
<organism evidence="10 11">
    <name type="scientific">Aspergillus eucalypticola (strain CBS 122712 / IBT 29274)</name>
    <dbReference type="NCBI Taxonomy" id="1448314"/>
    <lineage>
        <taxon>Eukaryota</taxon>
        <taxon>Fungi</taxon>
        <taxon>Dikarya</taxon>
        <taxon>Ascomycota</taxon>
        <taxon>Pezizomycotina</taxon>
        <taxon>Eurotiomycetes</taxon>
        <taxon>Eurotiomycetidae</taxon>
        <taxon>Eurotiales</taxon>
        <taxon>Aspergillaceae</taxon>
        <taxon>Aspergillus</taxon>
        <taxon>Aspergillus subgen. Circumdati</taxon>
    </lineage>
</organism>
<dbReference type="VEuPathDB" id="FungiDB:BO83DRAFT_397000"/>
<evidence type="ECO:0000256" key="3">
    <source>
        <dbReference type="ARBA" id="ARBA00022679"/>
    </source>
</evidence>
<dbReference type="GeneID" id="37055133"/>
<keyword evidence="2" id="KW-0723">Serine/threonine-protein kinase</keyword>
<evidence type="ECO:0000256" key="1">
    <source>
        <dbReference type="ARBA" id="ARBA00012513"/>
    </source>
</evidence>
<dbReference type="GO" id="GO:0050684">
    <property type="term" value="P:regulation of mRNA processing"/>
    <property type="evidence" value="ECO:0007669"/>
    <property type="project" value="TreeGrafter"/>
</dbReference>
<keyword evidence="5" id="KW-0418">Kinase</keyword>
<evidence type="ECO:0000313" key="11">
    <source>
        <dbReference type="Proteomes" id="UP000246171"/>
    </source>
</evidence>
<dbReference type="RefSeq" id="XP_025390814.1">
    <property type="nucleotide sequence ID" value="XM_025533171.1"/>
</dbReference>
<dbReference type="EMBL" id="MSFU01000006">
    <property type="protein sequence ID" value="PWY79022.1"/>
    <property type="molecule type" value="Genomic_DNA"/>
</dbReference>
<dbReference type="GO" id="GO:0004674">
    <property type="term" value="F:protein serine/threonine kinase activity"/>
    <property type="evidence" value="ECO:0007669"/>
    <property type="project" value="UniProtKB-KW"/>
</dbReference>
<dbReference type="Gene3D" id="3.30.200.20">
    <property type="entry name" value="Phosphorylase Kinase, domain 1"/>
    <property type="match status" value="1"/>
</dbReference>
<protein>
    <recommendedName>
        <fullName evidence="1">non-specific serine/threonine protein kinase</fullName>
        <ecNumber evidence="1">2.7.11.1</ecNumber>
    </recommendedName>
</protein>
<dbReference type="Proteomes" id="UP000246171">
    <property type="component" value="Unassembled WGS sequence"/>
</dbReference>
<feature type="domain" description="Protein kinase" evidence="9">
    <location>
        <begin position="46"/>
        <end position="318"/>
    </location>
</feature>
<dbReference type="SMART" id="SM00220">
    <property type="entry name" value="S_TKc"/>
    <property type="match status" value="1"/>
</dbReference>
<evidence type="ECO:0000256" key="6">
    <source>
        <dbReference type="ARBA" id="ARBA00022840"/>
    </source>
</evidence>
<reference evidence="10" key="1">
    <citation type="submission" date="2016-12" db="EMBL/GenBank/DDBJ databases">
        <title>The genomes of Aspergillus section Nigri reveals drivers in fungal speciation.</title>
        <authorList>
            <consortium name="DOE Joint Genome Institute"/>
            <person name="Vesth T.C."/>
            <person name="Nybo J."/>
            <person name="Theobald S."/>
            <person name="Brandl J."/>
            <person name="Frisvad J.C."/>
            <person name="Nielsen K.F."/>
            <person name="Lyhne E.K."/>
            <person name="Kogle M.E."/>
            <person name="Kuo A."/>
            <person name="Riley R."/>
            <person name="Clum A."/>
            <person name="Nolan M."/>
            <person name="Lipzen A."/>
            <person name="Salamov A."/>
            <person name="Henrissat B."/>
            <person name="Wiebenga A."/>
            <person name="De vries R.P."/>
            <person name="Grigoriev I.V."/>
            <person name="Mortensen U.H."/>
            <person name="Andersen M.R."/>
            <person name="Baker S.E."/>
        </authorList>
    </citation>
    <scope>NUCLEOTIDE SEQUENCE</scope>
    <source>
        <strain evidence="10">CBS 122712</strain>
    </source>
</reference>
<evidence type="ECO:0000256" key="8">
    <source>
        <dbReference type="ARBA" id="ARBA00048679"/>
    </source>
</evidence>
<dbReference type="InterPro" id="IPR011009">
    <property type="entry name" value="Kinase-like_dom_sf"/>
</dbReference>
<keyword evidence="11" id="KW-1185">Reference proteome</keyword>
<comment type="caution">
    <text evidence="10">The sequence shown here is derived from an EMBL/GenBank/DDBJ whole genome shotgun (WGS) entry which is preliminary data.</text>
</comment>
<dbReference type="Gene3D" id="1.10.510.10">
    <property type="entry name" value="Transferase(Phosphotransferase) domain 1"/>
    <property type="match status" value="1"/>
</dbReference>
<evidence type="ECO:0000256" key="4">
    <source>
        <dbReference type="ARBA" id="ARBA00022741"/>
    </source>
</evidence>
<accession>A0A317W182</accession>
<dbReference type="PANTHER" id="PTHR47634">
    <property type="entry name" value="PROTEIN KINASE DOMAIN-CONTAINING PROTEIN-RELATED"/>
    <property type="match status" value="1"/>
</dbReference>
<dbReference type="GO" id="GO:0005524">
    <property type="term" value="F:ATP binding"/>
    <property type="evidence" value="ECO:0007669"/>
    <property type="project" value="UniProtKB-KW"/>
</dbReference>
<dbReference type="GO" id="GO:0005634">
    <property type="term" value="C:nucleus"/>
    <property type="evidence" value="ECO:0007669"/>
    <property type="project" value="TreeGrafter"/>
</dbReference>
<evidence type="ECO:0000256" key="5">
    <source>
        <dbReference type="ARBA" id="ARBA00022777"/>
    </source>
</evidence>
<comment type="catalytic activity">
    <reaction evidence="8">
        <text>L-seryl-[protein] + ATP = O-phospho-L-seryl-[protein] + ADP + H(+)</text>
        <dbReference type="Rhea" id="RHEA:17989"/>
        <dbReference type="Rhea" id="RHEA-COMP:9863"/>
        <dbReference type="Rhea" id="RHEA-COMP:11604"/>
        <dbReference type="ChEBI" id="CHEBI:15378"/>
        <dbReference type="ChEBI" id="CHEBI:29999"/>
        <dbReference type="ChEBI" id="CHEBI:30616"/>
        <dbReference type="ChEBI" id="CHEBI:83421"/>
        <dbReference type="ChEBI" id="CHEBI:456216"/>
        <dbReference type="EC" id="2.7.11.1"/>
    </reaction>
</comment>
<dbReference type="PANTHER" id="PTHR47634:SF9">
    <property type="entry name" value="PROTEIN KINASE DOMAIN-CONTAINING PROTEIN-RELATED"/>
    <property type="match status" value="1"/>
</dbReference>
<proteinExistence type="predicted"/>
<evidence type="ECO:0000256" key="2">
    <source>
        <dbReference type="ARBA" id="ARBA00022527"/>
    </source>
</evidence>
<dbReference type="OrthoDB" id="5979581at2759"/>
<comment type="catalytic activity">
    <reaction evidence="7">
        <text>L-threonyl-[protein] + ATP = O-phospho-L-threonyl-[protein] + ADP + H(+)</text>
        <dbReference type="Rhea" id="RHEA:46608"/>
        <dbReference type="Rhea" id="RHEA-COMP:11060"/>
        <dbReference type="Rhea" id="RHEA-COMP:11605"/>
        <dbReference type="ChEBI" id="CHEBI:15378"/>
        <dbReference type="ChEBI" id="CHEBI:30013"/>
        <dbReference type="ChEBI" id="CHEBI:30616"/>
        <dbReference type="ChEBI" id="CHEBI:61977"/>
        <dbReference type="ChEBI" id="CHEBI:456216"/>
        <dbReference type="EC" id="2.7.11.1"/>
    </reaction>
</comment>
<dbReference type="AlphaFoldDB" id="A0A317W182"/>
<dbReference type="SUPFAM" id="SSF56112">
    <property type="entry name" value="Protein kinase-like (PK-like)"/>
    <property type="match status" value="1"/>
</dbReference>
<dbReference type="EC" id="2.7.11.1" evidence="1"/>
<keyword evidence="6" id="KW-0067">ATP-binding</keyword>
<sequence>MTWRYCVQPQLSRRLHYSRHLFTCPLWPVEEETLPWYSPEIFYPVRVVVGKLGYGGYSTIWLSRDLCKCVTLKVLECNSPEAQREMSAYDHLTSLNVPDHAGAKLIRKALDSFQIASEKGTFGCLVHPPLGMSLHEFRTQLRARAGIVHTDIQAKNIMMGIEDPSILSHFEEEERSNPSPRKFAGDREIYTSRNLRNTKPSTNPKWQQTWDIFQQGHLFYGRGPNQNPSDAHHLAEMVAIMGLPPKEMVQNSTYATTFFDAEDIWKGAVEVPTDSLEKLEGNLQGQPQQLSLRFLREALKWIPNERKSARELLADPWLRSS</sequence>
<name>A0A317W182_ASPEC</name>
<gene>
    <name evidence="10" type="ORF">BO83DRAFT_397000</name>
</gene>
<dbReference type="InterPro" id="IPR051334">
    <property type="entry name" value="SRPK"/>
</dbReference>
<keyword evidence="4" id="KW-0547">Nucleotide-binding</keyword>